<dbReference type="Proteomes" id="UP000315252">
    <property type="component" value="Unassembled WGS sequence"/>
</dbReference>
<protein>
    <submittedName>
        <fullName evidence="6">LysR family transcriptional regulator</fullName>
    </submittedName>
</protein>
<organism evidence="6 7">
    <name type="scientific">Denitrobaculum tricleocarpae</name>
    <dbReference type="NCBI Taxonomy" id="2591009"/>
    <lineage>
        <taxon>Bacteria</taxon>
        <taxon>Pseudomonadati</taxon>
        <taxon>Pseudomonadota</taxon>
        <taxon>Alphaproteobacteria</taxon>
        <taxon>Rhodospirillales</taxon>
        <taxon>Rhodospirillaceae</taxon>
        <taxon>Denitrobaculum</taxon>
    </lineage>
</organism>
<evidence type="ECO:0000256" key="2">
    <source>
        <dbReference type="ARBA" id="ARBA00023015"/>
    </source>
</evidence>
<dbReference type="OrthoDB" id="9791253at2"/>
<dbReference type="SUPFAM" id="SSF53850">
    <property type="entry name" value="Periplasmic binding protein-like II"/>
    <property type="match status" value="1"/>
</dbReference>
<dbReference type="InterPro" id="IPR036388">
    <property type="entry name" value="WH-like_DNA-bd_sf"/>
</dbReference>
<keyword evidence="2" id="KW-0805">Transcription regulation</keyword>
<keyword evidence="3" id="KW-0238">DNA-binding</keyword>
<dbReference type="Pfam" id="PF00126">
    <property type="entry name" value="HTH_1"/>
    <property type="match status" value="1"/>
</dbReference>
<sequence length="352" mass="38525">MIDTLAAPLDRQQVCLFRELALAQENPLDLSVRALRVLVAVDEAGSMARAAERLGASPAAVSQQISNLEAFARTTLLDRGERPIRPTPAGALLLSHARKVLLSIAEAQAQMMELNLSSLPQLRFAVIDDFDASVTPHLIGALHETYPKTVLSAVSGRSDSMTEVFVRREADIAITGLPPDDPSIYDVFPLLQETFAVVAARGALSPDMPLRPQLERLPFVHHDEKMPIGRLVEQHLRRHRFSAERRFSFEASRSILAMVAMVGGWSLGTPLNILDSARFEAGTEVIQSPFTRLTRKVYLVARRGELGTLPGRVADLIRNFLGDSVTPQVRRLSGSGDALFEVLSDTDTALHG</sequence>
<dbReference type="Pfam" id="PF03466">
    <property type="entry name" value="LysR_substrate"/>
    <property type="match status" value="1"/>
</dbReference>
<evidence type="ECO:0000313" key="7">
    <source>
        <dbReference type="Proteomes" id="UP000315252"/>
    </source>
</evidence>
<feature type="domain" description="HTH lysR-type" evidence="5">
    <location>
        <begin position="30"/>
        <end position="87"/>
    </location>
</feature>
<keyword evidence="7" id="KW-1185">Reference proteome</keyword>
<dbReference type="PROSITE" id="PS50931">
    <property type="entry name" value="HTH_LYSR"/>
    <property type="match status" value="1"/>
</dbReference>
<evidence type="ECO:0000256" key="4">
    <source>
        <dbReference type="ARBA" id="ARBA00023163"/>
    </source>
</evidence>
<dbReference type="InterPro" id="IPR005119">
    <property type="entry name" value="LysR_subst-bd"/>
</dbReference>
<dbReference type="AlphaFoldDB" id="A0A545U0R8"/>
<dbReference type="FunFam" id="1.10.10.10:FF:000001">
    <property type="entry name" value="LysR family transcriptional regulator"/>
    <property type="match status" value="1"/>
</dbReference>
<dbReference type="EMBL" id="VHSH01000001">
    <property type="protein sequence ID" value="TQV83058.1"/>
    <property type="molecule type" value="Genomic_DNA"/>
</dbReference>
<evidence type="ECO:0000256" key="1">
    <source>
        <dbReference type="ARBA" id="ARBA00009437"/>
    </source>
</evidence>
<gene>
    <name evidence="6" type="ORF">FKG95_00165</name>
</gene>
<dbReference type="GO" id="GO:0003700">
    <property type="term" value="F:DNA-binding transcription factor activity"/>
    <property type="evidence" value="ECO:0007669"/>
    <property type="project" value="InterPro"/>
</dbReference>
<evidence type="ECO:0000256" key="3">
    <source>
        <dbReference type="ARBA" id="ARBA00023125"/>
    </source>
</evidence>
<keyword evidence="4" id="KW-0804">Transcription</keyword>
<evidence type="ECO:0000313" key="6">
    <source>
        <dbReference type="EMBL" id="TQV83058.1"/>
    </source>
</evidence>
<dbReference type="PANTHER" id="PTHR30126:SF40">
    <property type="entry name" value="HTH-TYPE TRANSCRIPTIONAL REGULATOR GLTR"/>
    <property type="match status" value="1"/>
</dbReference>
<proteinExistence type="inferred from homology"/>
<dbReference type="Gene3D" id="3.40.190.290">
    <property type="match status" value="1"/>
</dbReference>
<dbReference type="Gene3D" id="1.10.10.10">
    <property type="entry name" value="Winged helix-like DNA-binding domain superfamily/Winged helix DNA-binding domain"/>
    <property type="match status" value="1"/>
</dbReference>
<evidence type="ECO:0000259" key="5">
    <source>
        <dbReference type="PROSITE" id="PS50931"/>
    </source>
</evidence>
<comment type="similarity">
    <text evidence="1">Belongs to the LysR transcriptional regulatory family.</text>
</comment>
<dbReference type="InterPro" id="IPR000847">
    <property type="entry name" value="LysR_HTH_N"/>
</dbReference>
<reference evidence="6 7" key="1">
    <citation type="submission" date="2019-06" db="EMBL/GenBank/DDBJ databases">
        <title>Whole genome sequence for Rhodospirillaceae sp. R148.</title>
        <authorList>
            <person name="Wang G."/>
        </authorList>
    </citation>
    <scope>NUCLEOTIDE SEQUENCE [LARGE SCALE GENOMIC DNA]</scope>
    <source>
        <strain evidence="6 7">R148</strain>
    </source>
</reference>
<dbReference type="CDD" id="cd05466">
    <property type="entry name" value="PBP2_LTTR_substrate"/>
    <property type="match status" value="1"/>
</dbReference>
<comment type="caution">
    <text evidence="6">The sequence shown here is derived from an EMBL/GenBank/DDBJ whole genome shotgun (WGS) entry which is preliminary data.</text>
</comment>
<accession>A0A545U0R8</accession>
<dbReference type="InterPro" id="IPR036390">
    <property type="entry name" value="WH_DNA-bd_sf"/>
</dbReference>
<dbReference type="PANTHER" id="PTHR30126">
    <property type="entry name" value="HTH-TYPE TRANSCRIPTIONAL REGULATOR"/>
    <property type="match status" value="1"/>
</dbReference>
<dbReference type="RefSeq" id="WP_142893945.1">
    <property type="nucleotide sequence ID" value="NZ_ML660052.1"/>
</dbReference>
<name>A0A545U0R8_9PROT</name>
<dbReference type="SUPFAM" id="SSF46785">
    <property type="entry name" value="Winged helix' DNA-binding domain"/>
    <property type="match status" value="1"/>
</dbReference>
<dbReference type="GO" id="GO:0000976">
    <property type="term" value="F:transcription cis-regulatory region binding"/>
    <property type="evidence" value="ECO:0007669"/>
    <property type="project" value="TreeGrafter"/>
</dbReference>